<feature type="domain" description="HNH nuclease" evidence="1">
    <location>
        <begin position="93"/>
        <end position="144"/>
    </location>
</feature>
<keyword evidence="2" id="KW-0540">Nuclease</keyword>
<keyword evidence="2" id="KW-0255">Endonuclease</keyword>
<evidence type="ECO:0000313" key="3">
    <source>
        <dbReference type="Proteomes" id="UP000829647"/>
    </source>
</evidence>
<dbReference type="InterPro" id="IPR003615">
    <property type="entry name" value="HNH_nuc"/>
</dbReference>
<gene>
    <name evidence="2" type="ORF">MWH26_15810</name>
</gene>
<name>A0ABY4J7Q5_9BACT</name>
<protein>
    <submittedName>
        <fullName evidence="2">HNH endonuclease</fullName>
    </submittedName>
</protein>
<organism evidence="2 3">
    <name type="scientific">Hymenobacter sublimis</name>
    <dbReference type="NCBI Taxonomy" id="2933777"/>
    <lineage>
        <taxon>Bacteria</taxon>
        <taxon>Pseudomonadati</taxon>
        <taxon>Bacteroidota</taxon>
        <taxon>Cytophagia</taxon>
        <taxon>Cytophagales</taxon>
        <taxon>Hymenobacteraceae</taxon>
        <taxon>Hymenobacter</taxon>
    </lineage>
</organism>
<sequence length="161" mass="18329">MRIKVSDEQFRALAAECLSMAQLIKRLGLVPAGGNYKTIKGRIAALTIDISHFTGQGWNRGERYRDVGRQFSWDNILVKNSRYTSSHRLKNRLLSEGLKERKCESCAQVEWLGKLIPLELHHVNGINNDHRFENLQLLCPNCHAQTASYRGKNQVRAGVVE</sequence>
<dbReference type="GO" id="GO:0004519">
    <property type="term" value="F:endonuclease activity"/>
    <property type="evidence" value="ECO:0007669"/>
    <property type="project" value="UniProtKB-KW"/>
</dbReference>
<evidence type="ECO:0000313" key="2">
    <source>
        <dbReference type="EMBL" id="UPL48645.1"/>
    </source>
</evidence>
<dbReference type="RefSeq" id="WP_247975031.1">
    <property type="nucleotide sequence ID" value="NZ_CP095848.1"/>
</dbReference>
<dbReference type="SMART" id="SM00507">
    <property type="entry name" value="HNHc"/>
    <property type="match status" value="1"/>
</dbReference>
<dbReference type="Pfam" id="PF01844">
    <property type="entry name" value="HNH"/>
    <property type="match status" value="1"/>
</dbReference>
<dbReference type="EMBL" id="CP095848">
    <property type="protein sequence ID" value="UPL48645.1"/>
    <property type="molecule type" value="Genomic_DNA"/>
</dbReference>
<dbReference type="InterPro" id="IPR002711">
    <property type="entry name" value="HNH"/>
</dbReference>
<accession>A0ABY4J7Q5</accession>
<dbReference type="CDD" id="cd00085">
    <property type="entry name" value="HNHc"/>
    <property type="match status" value="1"/>
</dbReference>
<evidence type="ECO:0000259" key="1">
    <source>
        <dbReference type="SMART" id="SM00507"/>
    </source>
</evidence>
<dbReference type="Proteomes" id="UP000829647">
    <property type="component" value="Chromosome"/>
</dbReference>
<keyword evidence="2" id="KW-0378">Hydrolase</keyword>
<reference evidence="2 3" key="1">
    <citation type="submission" date="2022-04" db="EMBL/GenBank/DDBJ databases">
        <title>Hymenobacter sp. isolated from the air.</title>
        <authorList>
            <person name="Won M."/>
            <person name="Lee C.-M."/>
            <person name="Woen H.-Y."/>
            <person name="Kwon S.-W."/>
        </authorList>
    </citation>
    <scope>NUCLEOTIDE SEQUENCE [LARGE SCALE GENOMIC DNA]</scope>
    <source>
        <strain evidence="3">5516 S-25</strain>
    </source>
</reference>
<proteinExistence type="predicted"/>
<keyword evidence="3" id="KW-1185">Reference proteome</keyword>